<protein>
    <recommendedName>
        <fullName evidence="4">Enoyl reductase (ER) domain-containing protein</fullName>
    </recommendedName>
</protein>
<evidence type="ECO:0000256" key="3">
    <source>
        <dbReference type="SAM" id="MobiDB-lite"/>
    </source>
</evidence>
<dbReference type="AlphaFoldDB" id="A0A438N5N5"/>
<dbReference type="GO" id="GO:0016651">
    <property type="term" value="F:oxidoreductase activity, acting on NAD(P)H"/>
    <property type="evidence" value="ECO:0007669"/>
    <property type="project" value="InterPro"/>
</dbReference>
<dbReference type="PANTHER" id="PTHR45348:SF2">
    <property type="entry name" value="ZINC-TYPE ALCOHOL DEHYDROGENASE-LIKE PROTEIN C2E1P3.01"/>
    <property type="match status" value="1"/>
</dbReference>
<dbReference type="InterPro" id="IPR020843">
    <property type="entry name" value="ER"/>
</dbReference>
<evidence type="ECO:0000259" key="4">
    <source>
        <dbReference type="SMART" id="SM00829"/>
    </source>
</evidence>
<dbReference type="InterPro" id="IPR036291">
    <property type="entry name" value="NAD(P)-bd_dom_sf"/>
</dbReference>
<dbReference type="InterPro" id="IPR011032">
    <property type="entry name" value="GroES-like_sf"/>
</dbReference>
<reference evidence="5 6" key="1">
    <citation type="submission" date="2017-03" db="EMBL/GenBank/DDBJ databases">
        <title>Genomes of endolithic fungi from Antarctica.</title>
        <authorList>
            <person name="Coleine C."/>
            <person name="Masonjones S."/>
            <person name="Stajich J.E."/>
        </authorList>
    </citation>
    <scope>NUCLEOTIDE SEQUENCE [LARGE SCALE GENOMIC DNA]</scope>
    <source>
        <strain evidence="5 6">CCFEE 6314</strain>
    </source>
</reference>
<sequence>MGGAPGSMTDRSPTVQESYHRTKGPWWSREQSHDRIFKLLYMLTQIRMVLLYQNTLKRIEPKVYPRREPLPEVEWKGIGRDNKNDRVSVVVLPQLESTRSKPNRALVVVRRKTYALVDDFPYPQIQNEDEIIISNRAVGLNPIDWKSVDYNFCLPQLPWITGREMSGIVDAVGKNVTDVKVGDRVWTSTYYKDRRAGCFQQYVAVPQHTVAPIPANLDFVSAACLGVAGLTAAMTLWRWLDVPMSTSPASTSTSTSGKFPRSSTEYLLVWGGSAVTAQFAIQLAIRGGMSVIAVTSERTRSIALSLGARYAVARDGKTNEAIVSEIRALVAADDNDPDSITRAIDLVGPETASHCLRAMSTTRLGSFAPLAMISNDMFVPANITVHTVEMKQFVLNPECRFYALELNRLVSQGAIKLPSIEVFTGGLDRIQVGLERIKNGDLAGKKLVVSMAT</sequence>
<comment type="caution">
    <text evidence="5">The sequence shown here is derived from an EMBL/GenBank/DDBJ whole genome shotgun (WGS) entry which is preliminary data.</text>
</comment>
<dbReference type="SMART" id="SM00829">
    <property type="entry name" value="PKS_ER"/>
    <property type="match status" value="1"/>
</dbReference>
<organism evidence="5 6">
    <name type="scientific">Exophiala mesophila</name>
    <name type="common">Black yeast-like fungus</name>
    <dbReference type="NCBI Taxonomy" id="212818"/>
    <lineage>
        <taxon>Eukaryota</taxon>
        <taxon>Fungi</taxon>
        <taxon>Dikarya</taxon>
        <taxon>Ascomycota</taxon>
        <taxon>Pezizomycotina</taxon>
        <taxon>Eurotiomycetes</taxon>
        <taxon>Chaetothyriomycetidae</taxon>
        <taxon>Chaetothyriales</taxon>
        <taxon>Herpotrichiellaceae</taxon>
        <taxon>Exophiala</taxon>
    </lineage>
</organism>
<feature type="domain" description="Enoyl reductase (ER)" evidence="4">
    <location>
        <begin position="110"/>
        <end position="448"/>
    </location>
</feature>
<evidence type="ECO:0000313" key="5">
    <source>
        <dbReference type="EMBL" id="RVX71057.1"/>
    </source>
</evidence>
<evidence type="ECO:0000256" key="1">
    <source>
        <dbReference type="ARBA" id="ARBA00008072"/>
    </source>
</evidence>
<dbReference type="Gene3D" id="3.40.50.720">
    <property type="entry name" value="NAD(P)-binding Rossmann-like Domain"/>
    <property type="match status" value="1"/>
</dbReference>
<dbReference type="Gene3D" id="3.90.180.10">
    <property type="entry name" value="Medium-chain alcohol dehydrogenases, catalytic domain"/>
    <property type="match status" value="1"/>
</dbReference>
<dbReference type="Proteomes" id="UP000288859">
    <property type="component" value="Unassembled WGS sequence"/>
</dbReference>
<keyword evidence="2" id="KW-0560">Oxidoreductase</keyword>
<dbReference type="SUPFAM" id="SSF51735">
    <property type="entry name" value="NAD(P)-binding Rossmann-fold domains"/>
    <property type="match status" value="1"/>
</dbReference>
<gene>
    <name evidence="5" type="ORF">B0A52_03422</name>
</gene>
<dbReference type="CDD" id="cd08249">
    <property type="entry name" value="enoyl_reductase_like"/>
    <property type="match status" value="1"/>
</dbReference>
<dbReference type="Pfam" id="PF08240">
    <property type="entry name" value="ADH_N"/>
    <property type="match status" value="1"/>
</dbReference>
<dbReference type="InterPro" id="IPR013154">
    <property type="entry name" value="ADH-like_N"/>
</dbReference>
<dbReference type="PANTHER" id="PTHR45348">
    <property type="entry name" value="HYPOTHETICAL OXIDOREDUCTASE (EUROFUNG)"/>
    <property type="match status" value="1"/>
</dbReference>
<evidence type="ECO:0000256" key="2">
    <source>
        <dbReference type="ARBA" id="ARBA00023002"/>
    </source>
</evidence>
<name>A0A438N5N5_EXOME</name>
<evidence type="ECO:0000313" key="6">
    <source>
        <dbReference type="Proteomes" id="UP000288859"/>
    </source>
</evidence>
<dbReference type="OrthoDB" id="10257049at2759"/>
<dbReference type="InterPro" id="IPR047122">
    <property type="entry name" value="Trans-enoyl_RdTase-like"/>
</dbReference>
<comment type="similarity">
    <text evidence="1">Belongs to the zinc-containing alcohol dehydrogenase family.</text>
</comment>
<dbReference type="EMBL" id="NAJM01000019">
    <property type="protein sequence ID" value="RVX71057.1"/>
    <property type="molecule type" value="Genomic_DNA"/>
</dbReference>
<proteinExistence type="inferred from homology"/>
<feature type="region of interest" description="Disordered" evidence="3">
    <location>
        <begin position="1"/>
        <end position="24"/>
    </location>
</feature>
<accession>A0A438N5N5</accession>
<dbReference type="SUPFAM" id="SSF50129">
    <property type="entry name" value="GroES-like"/>
    <property type="match status" value="1"/>
</dbReference>